<feature type="compositionally biased region" description="Low complexity" evidence="1">
    <location>
        <begin position="458"/>
        <end position="469"/>
    </location>
</feature>
<keyword evidence="3" id="KW-1185">Reference proteome</keyword>
<feature type="region of interest" description="Disordered" evidence="1">
    <location>
        <begin position="139"/>
        <end position="185"/>
    </location>
</feature>
<reference evidence="2 3" key="1">
    <citation type="submission" date="2024-05" db="EMBL/GenBank/DDBJ databases">
        <title>Culex pipiens pipiens assembly and annotation.</title>
        <authorList>
            <person name="Alout H."/>
            <person name="Durand T."/>
        </authorList>
    </citation>
    <scope>NUCLEOTIDE SEQUENCE [LARGE SCALE GENOMIC DNA]</scope>
    <source>
        <strain evidence="2">HA-2024</strain>
        <tissue evidence="2">Whole body</tissue>
    </source>
</reference>
<evidence type="ECO:0000313" key="2">
    <source>
        <dbReference type="EMBL" id="KAL1398530.1"/>
    </source>
</evidence>
<dbReference type="Proteomes" id="UP001562425">
    <property type="component" value="Unassembled WGS sequence"/>
</dbReference>
<proteinExistence type="predicted"/>
<protein>
    <submittedName>
        <fullName evidence="2">Uncharacterized protein</fullName>
    </submittedName>
</protein>
<dbReference type="EMBL" id="JBEHCU010005866">
    <property type="protein sequence ID" value="KAL1398530.1"/>
    <property type="molecule type" value="Genomic_DNA"/>
</dbReference>
<feature type="region of interest" description="Disordered" evidence="1">
    <location>
        <begin position="97"/>
        <end position="120"/>
    </location>
</feature>
<feature type="compositionally biased region" description="Polar residues" evidence="1">
    <location>
        <begin position="231"/>
        <end position="244"/>
    </location>
</feature>
<organism evidence="2 3">
    <name type="scientific">Culex pipiens pipiens</name>
    <name type="common">Northern house mosquito</name>
    <dbReference type="NCBI Taxonomy" id="38569"/>
    <lineage>
        <taxon>Eukaryota</taxon>
        <taxon>Metazoa</taxon>
        <taxon>Ecdysozoa</taxon>
        <taxon>Arthropoda</taxon>
        <taxon>Hexapoda</taxon>
        <taxon>Insecta</taxon>
        <taxon>Pterygota</taxon>
        <taxon>Neoptera</taxon>
        <taxon>Endopterygota</taxon>
        <taxon>Diptera</taxon>
        <taxon>Nematocera</taxon>
        <taxon>Culicoidea</taxon>
        <taxon>Culicidae</taxon>
        <taxon>Culicinae</taxon>
        <taxon>Culicini</taxon>
        <taxon>Culex</taxon>
        <taxon>Culex</taxon>
    </lineage>
</organism>
<feature type="region of interest" description="Disordered" evidence="1">
    <location>
        <begin position="315"/>
        <end position="481"/>
    </location>
</feature>
<feature type="compositionally biased region" description="Basic and acidic residues" evidence="1">
    <location>
        <begin position="379"/>
        <end position="391"/>
    </location>
</feature>
<feature type="compositionally biased region" description="Polar residues" evidence="1">
    <location>
        <begin position="408"/>
        <end position="423"/>
    </location>
</feature>
<sequence>MASEAERKLERDLLVRNRLLAESDVVKGFVEDYNHSRDSNRIPVHLDNLNRITEEFDAIQSRIELADSLDRLDSHLKMRREFFDNFCMLKGSLLAKSSQKHQSHAPPSRQKQPNQATVPAQPRIPQVEEAAKFMVAGPSQNSVARAATPKPEPNAPEEDVIRRRHSPSRCSAHAKQSVDQPPQEVARARSVCCDSILPDRHVQERRSCSQKSRPPEEEAFDREAPGPIVRSNPSNESIPSTSAHVGTYGSAHPTEPRPFVQTEAIPVQGDKVQPPIGDLYEKENRFKEVYTPPTLHPAKVAHPAAAKSWNGPVVQLEEADPTIQPERTSNPGYPSTPKVAPATCREEVTNPAEDEEEVRHVTPRDGGKPESAPANSEVSAEKLLREHDRAATSKPARRKVKPSDAVPHSTNNAHDARSSQAGNHLSIGDGLPLEIGRIDSIPARESSTDDTSPPVNQPPNSSHANASAHLATNCGTPRENTATRIHPGKHAQRFLSVFPQVTFRCSRAPASARERSCRVRRVRTAPTVHRENRFPSHARLRSKRTDHYHATKRWRKNVNQSGKQENQARPASRLKLKFPWDYKLPQKPPDELRPPCRFPLKFSPTVTKPTLRIRTRTEQFPYEERFHHDRAAIKVAVNHAHLPFRRRLFAKIRSTYGIVASPKPSAVEAPPSVLRRWRIPPWPSEVNRRSWHAAAPLETTAILHDRPSSRRAVQPCSQQHWTHPSILNEPVMKTSCSSTRRCPIADRRLIGERREFVHEFTLT</sequence>
<evidence type="ECO:0000313" key="3">
    <source>
        <dbReference type="Proteomes" id="UP001562425"/>
    </source>
</evidence>
<evidence type="ECO:0000256" key="1">
    <source>
        <dbReference type="SAM" id="MobiDB-lite"/>
    </source>
</evidence>
<feature type="compositionally biased region" description="Basic and acidic residues" evidence="1">
    <location>
        <begin position="357"/>
        <end position="368"/>
    </location>
</feature>
<comment type="caution">
    <text evidence="2">The sequence shown here is derived from an EMBL/GenBank/DDBJ whole genome shotgun (WGS) entry which is preliminary data.</text>
</comment>
<feature type="compositionally biased region" description="Polar residues" evidence="1">
    <location>
        <begin position="109"/>
        <end position="118"/>
    </location>
</feature>
<name>A0ABD1DFS6_CULPP</name>
<accession>A0ABD1DFS6</accession>
<feature type="region of interest" description="Disordered" evidence="1">
    <location>
        <begin position="202"/>
        <end position="277"/>
    </location>
</feature>
<feature type="compositionally biased region" description="Basic and acidic residues" evidence="1">
    <location>
        <begin position="202"/>
        <end position="224"/>
    </location>
</feature>
<dbReference type="AlphaFoldDB" id="A0ABD1DFS6"/>
<gene>
    <name evidence="2" type="ORF">pipiens_008886</name>
</gene>